<proteinExistence type="predicted"/>
<keyword evidence="6" id="KW-1185">Reference proteome</keyword>
<feature type="region of interest" description="Disordered" evidence="2">
    <location>
        <begin position="357"/>
        <end position="406"/>
    </location>
</feature>
<dbReference type="InterPro" id="IPR001119">
    <property type="entry name" value="SLH_dom"/>
</dbReference>
<evidence type="ECO:0000256" key="3">
    <source>
        <dbReference type="SAM" id="SignalP"/>
    </source>
</evidence>
<feature type="compositionally biased region" description="Acidic residues" evidence="2">
    <location>
        <begin position="158"/>
        <end position="176"/>
    </location>
</feature>
<dbReference type="EMBL" id="AWQQ01000103">
    <property type="protein sequence ID" value="PHJ37254.1"/>
    <property type="molecule type" value="Genomic_DNA"/>
</dbReference>
<feature type="domain" description="SLH" evidence="4">
    <location>
        <begin position="227"/>
        <end position="290"/>
    </location>
</feature>
<gene>
    <name evidence="5" type="ORF">P378_17325</name>
</gene>
<feature type="chain" id="PRO_5012812874" evidence="3">
    <location>
        <begin position="27"/>
        <end position="406"/>
    </location>
</feature>
<comment type="caution">
    <text evidence="5">The sequence shown here is derived from an EMBL/GenBank/DDBJ whole genome shotgun (WGS) entry which is preliminary data.</text>
</comment>
<feature type="signal peptide" evidence="3">
    <location>
        <begin position="1"/>
        <end position="26"/>
    </location>
</feature>
<evidence type="ECO:0000313" key="5">
    <source>
        <dbReference type="EMBL" id="PHJ37254.1"/>
    </source>
</evidence>
<dbReference type="PROSITE" id="PS51272">
    <property type="entry name" value="SLH"/>
    <property type="match status" value="2"/>
</dbReference>
<dbReference type="OrthoDB" id="1804207at2"/>
<evidence type="ECO:0000256" key="1">
    <source>
        <dbReference type="ARBA" id="ARBA00022737"/>
    </source>
</evidence>
<feature type="domain" description="SLH" evidence="4">
    <location>
        <begin position="81"/>
        <end position="144"/>
    </location>
</feature>
<dbReference type="Pfam" id="PF00395">
    <property type="entry name" value="SLH"/>
    <property type="match status" value="2"/>
</dbReference>
<keyword evidence="3" id="KW-0732">Signal</keyword>
<name>A0A2C6MCI3_9FIRM</name>
<feature type="region of interest" description="Disordered" evidence="2">
    <location>
        <begin position="148"/>
        <end position="176"/>
    </location>
</feature>
<feature type="compositionally biased region" description="Low complexity" evidence="2">
    <location>
        <begin position="25"/>
        <end position="45"/>
    </location>
</feature>
<accession>A0A2C6MCI3</accession>
<keyword evidence="1" id="KW-0677">Repeat</keyword>
<evidence type="ECO:0000256" key="2">
    <source>
        <dbReference type="SAM" id="MobiDB-lite"/>
    </source>
</evidence>
<feature type="region of interest" description="Disordered" evidence="2">
    <location>
        <begin position="25"/>
        <end position="58"/>
    </location>
</feature>
<dbReference type="RefSeq" id="WP_099083888.1">
    <property type="nucleotide sequence ID" value="NZ_AWQQ01000103.1"/>
</dbReference>
<feature type="compositionally biased region" description="Low complexity" evidence="2">
    <location>
        <begin position="148"/>
        <end position="157"/>
    </location>
</feature>
<reference evidence="5 6" key="1">
    <citation type="submission" date="2013-09" db="EMBL/GenBank/DDBJ databases">
        <title>Biodegradation of hydrocarbons in the deep terrestrial subsurface : characterization of a microbial consortium composed of two Desulfotomaculum species originating from a deep geological formation.</title>
        <authorList>
            <person name="Aullo T."/>
            <person name="Berlendis S."/>
            <person name="Lascourreges J.-F."/>
            <person name="Dessort D."/>
            <person name="Saint-Laurent S."/>
            <person name="Schraauwers B."/>
            <person name="Mas J."/>
            <person name="Magot M."/>
            <person name="Ranchou-Peyruse A."/>
        </authorList>
    </citation>
    <scope>NUCLEOTIDE SEQUENCE [LARGE SCALE GENOMIC DNA]</scope>
    <source>
        <strain evidence="5 6">Bs107</strain>
    </source>
</reference>
<organism evidence="5 6">
    <name type="scientific">Desulforamulus profundi</name>
    <dbReference type="NCBI Taxonomy" id="1383067"/>
    <lineage>
        <taxon>Bacteria</taxon>
        <taxon>Bacillati</taxon>
        <taxon>Bacillota</taxon>
        <taxon>Clostridia</taxon>
        <taxon>Eubacteriales</taxon>
        <taxon>Peptococcaceae</taxon>
        <taxon>Desulforamulus</taxon>
    </lineage>
</organism>
<feature type="compositionally biased region" description="Low complexity" evidence="2">
    <location>
        <begin position="365"/>
        <end position="375"/>
    </location>
</feature>
<dbReference type="AlphaFoldDB" id="A0A2C6MCI3"/>
<sequence length="406" mass="42259">MSKLRTAIITSALVGALLVGGAAADAAPGQGKGSSSKGGNPSGSQVQKGGNHVTVKEKKETAIQAKQSNKADRAVKFQAKKEAKAFKDTGKHWAQVPIQRLQLLGVVSGFPDGGFHPEDPVTEEQVIAMVMGALDTQETTLEETIGTAEQTGATAEQPTEEETATGETGTEDELSDVPDWAKGVVTKAKAKGIINLNRFHSGVQASRVQSMVWVAKAMGLEPVDTSSLPFKDGLLVSPEDIGYVMALYNEGIVKGGPGGMLNPNSSITRAQIAALIDRVLTEQQQQNQDANALQAVETVDGNQVLKIGTGDNASEVVLAQDAVIFVNGQRAEASDLVAGSPVRVVTNEEGQAVLIEQTVETTQQENASTDTNTDTTTEESTEGNTTTAGETETTGENATADTGAAS</sequence>
<dbReference type="Proteomes" id="UP000222564">
    <property type="component" value="Unassembled WGS sequence"/>
</dbReference>
<feature type="compositionally biased region" description="Low complexity" evidence="2">
    <location>
        <begin position="382"/>
        <end position="406"/>
    </location>
</feature>
<protein>
    <submittedName>
        <fullName evidence="5">S-layer protein</fullName>
    </submittedName>
</protein>
<evidence type="ECO:0000259" key="4">
    <source>
        <dbReference type="PROSITE" id="PS51272"/>
    </source>
</evidence>
<evidence type="ECO:0000313" key="6">
    <source>
        <dbReference type="Proteomes" id="UP000222564"/>
    </source>
</evidence>